<dbReference type="OrthoDB" id="2798795at2759"/>
<feature type="transmembrane region" description="Helical" evidence="2">
    <location>
        <begin position="136"/>
        <end position="159"/>
    </location>
</feature>
<accession>A0A8E2DHL4</accession>
<feature type="domain" description="DUF6535" evidence="3">
    <location>
        <begin position="42"/>
        <end position="222"/>
    </location>
</feature>
<evidence type="ECO:0000259" key="3">
    <source>
        <dbReference type="Pfam" id="PF20153"/>
    </source>
</evidence>
<protein>
    <recommendedName>
        <fullName evidence="3">DUF6535 domain-containing protein</fullName>
    </recommendedName>
</protein>
<gene>
    <name evidence="4" type="ORF">OBBRIDRAFT_760220</name>
</gene>
<reference evidence="4 5" key="1">
    <citation type="submission" date="2016-07" db="EMBL/GenBank/DDBJ databases">
        <title>Draft genome of the white-rot fungus Obba rivulosa 3A-2.</title>
        <authorList>
            <consortium name="DOE Joint Genome Institute"/>
            <person name="Miettinen O."/>
            <person name="Riley R."/>
            <person name="Acob R."/>
            <person name="Barry K."/>
            <person name="Cullen D."/>
            <person name="De Vries R."/>
            <person name="Hainaut M."/>
            <person name="Hatakka A."/>
            <person name="Henrissat B."/>
            <person name="Hilden K."/>
            <person name="Kuo R."/>
            <person name="Labutti K."/>
            <person name="Lipzen A."/>
            <person name="Makela M.R."/>
            <person name="Sandor L."/>
            <person name="Spatafora J.W."/>
            <person name="Grigoriev I.V."/>
            <person name="Hibbett D.S."/>
        </authorList>
    </citation>
    <scope>NUCLEOTIDE SEQUENCE [LARGE SCALE GENOMIC DNA]</scope>
    <source>
        <strain evidence="4 5">3A-2</strain>
    </source>
</reference>
<dbReference type="InterPro" id="IPR045338">
    <property type="entry name" value="DUF6535"/>
</dbReference>
<evidence type="ECO:0000256" key="1">
    <source>
        <dbReference type="SAM" id="MobiDB-lite"/>
    </source>
</evidence>
<keyword evidence="2" id="KW-0812">Transmembrane</keyword>
<proteinExistence type="predicted"/>
<feature type="transmembrane region" description="Helical" evidence="2">
    <location>
        <begin position="194"/>
        <end position="220"/>
    </location>
</feature>
<keyword evidence="2" id="KW-1133">Transmembrane helix</keyword>
<evidence type="ECO:0000313" key="4">
    <source>
        <dbReference type="EMBL" id="OCH87101.1"/>
    </source>
</evidence>
<dbReference type="Pfam" id="PF20153">
    <property type="entry name" value="DUF6535"/>
    <property type="match status" value="1"/>
</dbReference>
<feature type="transmembrane region" description="Helical" evidence="2">
    <location>
        <begin position="226"/>
        <end position="251"/>
    </location>
</feature>
<evidence type="ECO:0000313" key="5">
    <source>
        <dbReference type="Proteomes" id="UP000250043"/>
    </source>
</evidence>
<name>A0A8E2DHL4_9APHY</name>
<evidence type="ECO:0000256" key="2">
    <source>
        <dbReference type="SAM" id="Phobius"/>
    </source>
</evidence>
<feature type="region of interest" description="Disordered" evidence="1">
    <location>
        <begin position="21"/>
        <end position="40"/>
    </location>
</feature>
<keyword evidence="2" id="KW-0472">Membrane</keyword>
<sequence length="670" mass="73801">MNPDRPSSVNKDQLAVPGGQQCNCGVGSSRSPPSLQQTGDPWVKCAKQLREHDEDTTKRWKEEIDSLLVFAGLFSGVLTAFIVEFYDSLTPSSSPTTEDVLYQISVYLASLGAGNITGPTPNPVSPGSTRTEPASIWINSLWFSSLALSLSTASIGIVVQQWLNHFISPTSSNPQRSAHLHCLRYDKGLISWSVPAIMSALPILIQVALGLFLSGLVILLWSLNNIVASITTFLVGSLLIFTIFTTVAPAFRPECPYKSPPALLFLWLMQRISSIFLFRLIRRLVVGKSGATSSSSSADEFFLDIPNSLDSIPEADGVSLSQHIIDSLGLSPESLLGRLLGGNYLRPVFLRNLRQRVTEYVGYPEDGAVPATWRAQEHSLLTSGGGSLMYWIETNVLTCADAVLLEDSFLDTVVRPCIFGPDAGIQAVRKCLHARIRNKRPLTLEGGRTLEQMSIELAPRIAANGDEAHARSFLQDMCKQIARSPHADLAVKAITSCAHLCSVKFSFSFREGVAALLTNMTQNLISKERWPPSPDQDSTAHPCLPHHDNIRFLLEYARVQISASQIAGNPDPDRSLECSLISCCVSLHLVGLLPNMCYRQYFRIHVFALVNAVFKASGSRSRRRVLIGRFWGTFFNDIITVARRCGDPELINRMRTEPGYVQYISAHRIT</sequence>
<organism evidence="4 5">
    <name type="scientific">Obba rivulosa</name>
    <dbReference type="NCBI Taxonomy" id="1052685"/>
    <lineage>
        <taxon>Eukaryota</taxon>
        <taxon>Fungi</taxon>
        <taxon>Dikarya</taxon>
        <taxon>Basidiomycota</taxon>
        <taxon>Agaricomycotina</taxon>
        <taxon>Agaricomycetes</taxon>
        <taxon>Polyporales</taxon>
        <taxon>Gelatoporiaceae</taxon>
        <taxon>Obba</taxon>
    </lineage>
</organism>
<dbReference type="EMBL" id="KV722498">
    <property type="protein sequence ID" value="OCH87101.1"/>
    <property type="molecule type" value="Genomic_DNA"/>
</dbReference>
<feature type="transmembrane region" description="Helical" evidence="2">
    <location>
        <begin position="67"/>
        <end position="86"/>
    </location>
</feature>
<dbReference type="Proteomes" id="UP000250043">
    <property type="component" value="Unassembled WGS sequence"/>
</dbReference>
<dbReference type="AlphaFoldDB" id="A0A8E2DHL4"/>
<keyword evidence="5" id="KW-1185">Reference proteome</keyword>
<feature type="compositionally biased region" description="Polar residues" evidence="1">
    <location>
        <begin position="21"/>
        <end position="39"/>
    </location>
</feature>